<keyword evidence="1" id="KW-0812">Transmembrane</keyword>
<feature type="transmembrane region" description="Helical" evidence="1">
    <location>
        <begin position="35"/>
        <end position="56"/>
    </location>
</feature>
<keyword evidence="1" id="KW-1133">Transmembrane helix</keyword>
<accession>A0A1X0R2H3</accession>
<dbReference type="VEuPathDB" id="FungiDB:BCV72DRAFT_126814"/>
<proteinExistence type="predicted"/>
<evidence type="ECO:0000313" key="2">
    <source>
        <dbReference type="EMBL" id="ORE06243.1"/>
    </source>
</evidence>
<dbReference type="Proteomes" id="UP000242414">
    <property type="component" value="Unassembled WGS sequence"/>
</dbReference>
<reference evidence="2" key="1">
    <citation type="journal article" date="2016" name="Proc. Natl. Acad. Sci. U.S.A.">
        <title>Lipid metabolic changes in an early divergent fungus govern the establishment of a mutualistic symbiosis with endobacteria.</title>
        <authorList>
            <person name="Lastovetsky O.A."/>
            <person name="Gaspar M.L."/>
            <person name="Mondo S.J."/>
            <person name="LaButti K.M."/>
            <person name="Sandor L."/>
            <person name="Grigoriev I.V."/>
            <person name="Henry S.A."/>
            <person name="Pawlowska T.E."/>
        </authorList>
    </citation>
    <scope>NUCLEOTIDE SEQUENCE [LARGE SCALE GENOMIC DNA]</scope>
    <source>
        <strain evidence="2">ATCC 52814</strain>
    </source>
</reference>
<name>A0A1X0R2H3_RHIZD</name>
<keyword evidence="1" id="KW-0472">Membrane</keyword>
<organism evidence="2">
    <name type="scientific">Rhizopus microsporus var. microsporus</name>
    <dbReference type="NCBI Taxonomy" id="86635"/>
    <lineage>
        <taxon>Eukaryota</taxon>
        <taxon>Fungi</taxon>
        <taxon>Fungi incertae sedis</taxon>
        <taxon>Mucoromycota</taxon>
        <taxon>Mucoromycotina</taxon>
        <taxon>Mucoromycetes</taxon>
        <taxon>Mucorales</taxon>
        <taxon>Mucorineae</taxon>
        <taxon>Rhizopodaceae</taxon>
        <taxon>Rhizopus</taxon>
    </lineage>
</organism>
<protein>
    <submittedName>
        <fullName evidence="2">Uncharacterized protein</fullName>
    </submittedName>
</protein>
<sequence>MSSNGNHKKHTHARDLLTEEQQHTLRSKVNKIEKLRSGSLVTAIFFFFSVCVYLCLVL</sequence>
<evidence type="ECO:0000256" key="1">
    <source>
        <dbReference type="SAM" id="Phobius"/>
    </source>
</evidence>
<gene>
    <name evidence="2" type="ORF">BCV72DRAFT_126814</name>
</gene>
<dbReference type="EMBL" id="KV921927">
    <property type="protein sequence ID" value="ORE06243.1"/>
    <property type="molecule type" value="Genomic_DNA"/>
</dbReference>
<dbReference type="AlphaFoldDB" id="A0A1X0R2H3"/>